<organism evidence="2 3">
    <name type="scientific">Angustibacter aerolatus</name>
    <dbReference type="NCBI Taxonomy" id="1162965"/>
    <lineage>
        <taxon>Bacteria</taxon>
        <taxon>Bacillati</taxon>
        <taxon>Actinomycetota</taxon>
        <taxon>Actinomycetes</taxon>
        <taxon>Kineosporiales</taxon>
        <taxon>Kineosporiaceae</taxon>
    </lineage>
</organism>
<evidence type="ECO:0000313" key="3">
    <source>
        <dbReference type="Proteomes" id="UP001157017"/>
    </source>
</evidence>
<gene>
    <name evidence="2" type="ORF">GCM10025868_27310</name>
</gene>
<proteinExistence type="predicted"/>
<feature type="compositionally biased region" description="Polar residues" evidence="1">
    <location>
        <begin position="1"/>
        <end position="13"/>
    </location>
</feature>
<accession>A0ABQ6JIV9</accession>
<evidence type="ECO:0000256" key="1">
    <source>
        <dbReference type="SAM" id="MobiDB-lite"/>
    </source>
</evidence>
<evidence type="ECO:0000313" key="2">
    <source>
        <dbReference type="EMBL" id="GMA87481.1"/>
    </source>
</evidence>
<protein>
    <submittedName>
        <fullName evidence="2">Uncharacterized protein</fullName>
    </submittedName>
</protein>
<keyword evidence="3" id="KW-1185">Reference proteome</keyword>
<comment type="caution">
    <text evidence="2">The sequence shown here is derived from an EMBL/GenBank/DDBJ whole genome shotgun (WGS) entry which is preliminary data.</text>
</comment>
<reference evidence="3" key="1">
    <citation type="journal article" date="2019" name="Int. J. Syst. Evol. Microbiol.">
        <title>The Global Catalogue of Microorganisms (GCM) 10K type strain sequencing project: providing services to taxonomists for standard genome sequencing and annotation.</title>
        <authorList>
            <consortium name="The Broad Institute Genomics Platform"/>
            <consortium name="The Broad Institute Genome Sequencing Center for Infectious Disease"/>
            <person name="Wu L."/>
            <person name="Ma J."/>
        </authorList>
    </citation>
    <scope>NUCLEOTIDE SEQUENCE [LARGE SCALE GENOMIC DNA]</scope>
    <source>
        <strain evidence="3">NBRC 108730</strain>
    </source>
</reference>
<name>A0ABQ6JIV9_9ACTN</name>
<feature type="region of interest" description="Disordered" evidence="1">
    <location>
        <begin position="1"/>
        <end position="20"/>
    </location>
</feature>
<sequence>MSNSKGKQGSRGLSSLDHMGDAVVRRRRASGRLDLRRMDVCTGSSCELVSLAGPPSWLVVLDHYDLRLDGGAWIQSHTRLDLRSCHERNGVARLIRMFEPSVRSAG</sequence>
<dbReference type="EMBL" id="BSUZ01000001">
    <property type="protein sequence ID" value="GMA87481.1"/>
    <property type="molecule type" value="Genomic_DNA"/>
</dbReference>
<dbReference type="Proteomes" id="UP001157017">
    <property type="component" value="Unassembled WGS sequence"/>
</dbReference>